<dbReference type="PANTHER" id="PTHR10514">
    <property type="entry name" value="ANGIOTENSIN-CONVERTING ENZYME"/>
    <property type="match status" value="1"/>
</dbReference>
<dbReference type="GO" id="GO:0004180">
    <property type="term" value="F:carboxypeptidase activity"/>
    <property type="evidence" value="ECO:0007669"/>
    <property type="project" value="UniProtKB-KW"/>
</dbReference>
<evidence type="ECO:0000256" key="16">
    <source>
        <dbReference type="PIRSR" id="PIRSR601548-2"/>
    </source>
</evidence>
<feature type="binding site" evidence="17">
    <location>
        <position position="390"/>
    </location>
    <ligand>
        <name>Zn(2+)</name>
        <dbReference type="ChEBI" id="CHEBI:29105"/>
        <label>1</label>
        <note>catalytic</note>
    </ligand>
</feature>
<keyword evidence="6 21" id="KW-0378">Hydrolase</keyword>
<organism evidence="23">
    <name type="scientific">Hemiscolopendra marginata</name>
    <dbReference type="NCBI Taxonomy" id="943146"/>
    <lineage>
        <taxon>Eukaryota</taxon>
        <taxon>Metazoa</taxon>
        <taxon>Ecdysozoa</taxon>
        <taxon>Arthropoda</taxon>
        <taxon>Myriapoda</taxon>
        <taxon>Chilopoda</taxon>
        <taxon>Pleurostigmophora</taxon>
        <taxon>Scolopendromorpha</taxon>
        <taxon>Scolopendridae</taxon>
        <taxon>Hemiscolopendra</taxon>
    </lineage>
</organism>
<evidence type="ECO:0000256" key="22">
    <source>
        <dbReference type="SAM" id="SignalP"/>
    </source>
</evidence>
<dbReference type="AlphaFoldDB" id="A0A646QF91"/>
<comment type="similarity">
    <text evidence="1 20 21">Belongs to the peptidase M2 family.</text>
</comment>
<keyword evidence="9 18" id="KW-1015">Disulfide bond</keyword>
<evidence type="ECO:0000256" key="8">
    <source>
        <dbReference type="ARBA" id="ARBA00023049"/>
    </source>
</evidence>
<dbReference type="GO" id="GO:0006508">
    <property type="term" value="P:proteolysis"/>
    <property type="evidence" value="ECO:0007669"/>
    <property type="project" value="UniProtKB-KW"/>
</dbReference>
<evidence type="ECO:0000256" key="13">
    <source>
        <dbReference type="PIRSR" id="PIRSR601548-1"/>
    </source>
</evidence>
<feature type="disulfide bond" evidence="18">
    <location>
        <begin position="145"/>
        <end position="161"/>
    </location>
</feature>
<feature type="glycosylation site" description="N-linked (GlcNAc...) asparagine" evidence="14">
    <location>
        <position position="65"/>
    </location>
</feature>
<keyword evidence="4 17" id="KW-0479">Metal-binding</keyword>
<keyword evidence="5 22" id="KW-0732">Signal</keyword>
<evidence type="ECO:0000256" key="3">
    <source>
        <dbReference type="ARBA" id="ARBA00022670"/>
    </source>
</evidence>
<feature type="signal peptide" evidence="22">
    <location>
        <begin position="1"/>
        <end position="16"/>
    </location>
</feature>
<accession>A0A646QF91</accession>
<dbReference type="SUPFAM" id="SSF55486">
    <property type="entry name" value="Metalloproteases ('zincins'), catalytic domain"/>
    <property type="match status" value="1"/>
</dbReference>
<evidence type="ECO:0000256" key="14">
    <source>
        <dbReference type="PIRSR" id="PIRSR601548-10"/>
    </source>
</evidence>
<feature type="active site" description="Proton donor 1" evidence="13">
    <location>
        <position position="516"/>
    </location>
</feature>
<dbReference type="Pfam" id="PF01401">
    <property type="entry name" value="Peptidase_M2"/>
    <property type="match status" value="1"/>
</dbReference>
<dbReference type="PROSITE" id="PS52011">
    <property type="entry name" value="PEPTIDASE_M2"/>
    <property type="match status" value="1"/>
</dbReference>
<feature type="binding site" evidence="17">
    <location>
        <position position="386"/>
    </location>
    <ligand>
        <name>Zn(2+)</name>
        <dbReference type="ChEBI" id="CHEBI:29105"/>
        <label>1</label>
        <note>catalytic</note>
    </ligand>
</feature>
<dbReference type="EC" id="3.4.-.-" evidence="21"/>
<feature type="glycosylation site" description="N-linked (GlcNAc...) asparagine; partial" evidence="14">
    <location>
        <position position="341"/>
    </location>
</feature>
<dbReference type="GO" id="GO:0046872">
    <property type="term" value="F:metal ion binding"/>
    <property type="evidence" value="ECO:0007669"/>
    <property type="project" value="UniProtKB-KW"/>
</dbReference>
<dbReference type="GO" id="GO:0005886">
    <property type="term" value="C:plasma membrane"/>
    <property type="evidence" value="ECO:0007669"/>
    <property type="project" value="TreeGrafter"/>
</dbReference>
<keyword evidence="7 17" id="KW-0862">Zinc</keyword>
<dbReference type="GO" id="GO:0008237">
    <property type="term" value="F:metallopeptidase activity"/>
    <property type="evidence" value="ECO:0007669"/>
    <property type="project" value="UniProtKB-KW"/>
</dbReference>
<reference evidence="23" key="1">
    <citation type="submission" date="2018-11" db="EMBL/GenBank/DDBJ databases">
        <title>Venom-gland transcriptomics and venom proteomics of the Florida green centipede (Hemiscolopendra marginata) reveal sex-based variation in a centipede venom.</title>
        <authorList>
            <person name="Nystrom G.S."/>
            <person name="Ward M.J."/>
            <person name="Ellsworth S.A."/>
            <person name="Rokyta D.R."/>
        </authorList>
    </citation>
    <scope>NUCLEOTIDE SEQUENCE</scope>
    <source>
        <tissue evidence="23">Venom gland</tissue>
    </source>
</reference>
<evidence type="ECO:0000256" key="9">
    <source>
        <dbReference type="ARBA" id="ARBA00023157"/>
    </source>
</evidence>
<keyword evidence="2 21" id="KW-0121">Carboxypeptidase</keyword>
<evidence type="ECO:0000256" key="2">
    <source>
        <dbReference type="ARBA" id="ARBA00022645"/>
    </source>
</evidence>
<feature type="disulfide bond" evidence="18">
    <location>
        <begin position="541"/>
        <end position="553"/>
    </location>
</feature>
<comment type="catalytic activity">
    <reaction evidence="11">
        <text>Release of a C-terminal dipeptide, oligopeptide-|-Xaa-Yaa, when Xaa is not Pro, and Yaa is neither Asp nor Glu. Thus, conversion of angiotensin I to angiotensin II, with increase in vasoconstrictor activity, but no action on angiotensin II.</text>
        <dbReference type="EC" id="3.4.15.1"/>
    </reaction>
</comment>
<evidence type="ECO:0000256" key="11">
    <source>
        <dbReference type="ARBA" id="ARBA00036868"/>
    </source>
</evidence>
<evidence type="ECO:0000256" key="1">
    <source>
        <dbReference type="ARBA" id="ARBA00008139"/>
    </source>
</evidence>
<dbReference type="PANTHER" id="PTHR10514:SF27">
    <property type="entry name" value="ANGIOTENSIN-CONVERTING ENZYME"/>
    <property type="match status" value="1"/>
</dbReference>
<evidence type="ECO:0000256" key="20">
    <source>
        <dbReference type="PROSITE-ProRule" id="PRU01355"/>
    </source>
</evidence>
<feature type="active site" description="Proton acceptor 2" evidence="15">
    <location>
        <position position="387"/>
    </location>
</feature>
<feature type="active site" description="Proton acceptor 1" evidence="13">
    <location>
        <position position="387"/>
    </location>
</feature>
<dbReference type="Gene3D" id="1.10.1370.30">
    <property type="match status" value="2"/>
</dbReference>
<evidence type="ECO:0000256" key="10">
    <source>
        <dbReference type="ARBA" id="ARBA00023180"/>
    </source>
</evidence>
<dbReference type="EMBL" id="GHBY01000067">
    <property type="protein sequence ID" value="MUP40244.1"/>
    <property type="molecule type" value="Transcribed_RNA"/>
</dbReference>
<evidence type="ECO:0000256" key="12">
    <source>
        <dbReference type="ARBA" id="ARBA00039858"/>
    </source>
</evidence>
<name>A0A646QF91_9MYRI</name>
<feature type="binding site" evidence="16">
    <location>
        <position position="228"/>
    </location>
    <ligand>
        <name>chloride</name>
        <dbReference type="ChEBI" id="CHEBI:17996"/>
        <label>1</label>
    </ligand>
</feature>
<dbReference type="PRINTS" id="PR00791">
    <property type="entry name" value="PEPDIPTASEA"/>
</dbReference>
<comment type="cofactor">
    <cofactor evidence="21">
        <name>Zn(2+)</name>
        <dbReference type="ChEBI" id="CHEBI:29105"/>
    </cofactor>
    <text evidence="21">Binds 1 zinc ion per subunit.</text>
</comment>
<dbReference type="GO" id="GO:0008241">
    <property type="term" value="F:peptidyl-dipeptidase activity"/>
    <property type="evidence" value="ECO:0007669"/>
    <property type="project" value="UniProtKB-EC"/>
</dbReference>
<protein>
    <recommendedName>
        <fullName evidence="12 21">Angiotensin-converting enzyme</fullName>
        <ecNumber evidence="21">3.4.-.-</ecNumber>
    </recommendedName>
</protein>
<sequence>MKQLLILFLLRTIVDIQSVNGNVEKYPQGNNTDEAAAKAFLAAYNVESPEKKREITEAEWKYTSNLTEENKNILLKTKLDYTKYELEAWKNTTSFAWKNFSDESVKRQFKFLSILGSAALPEEKLTKLQKLGVELESMYGQAKICEYIKPNVSSNNENRTCNLSLEPDLTRILANSEDYDELLHVWVEWRNASGKKMRQKYLEFVDLENESSRLNGFKDTSEYWLSGYEDDDIQKEFEKLWDQVRPLYQQLHAYVRRKLIGKYGADKIKADGPIPAHILGNMWAQSWEKLFNLTVPFPNKRTMDVSEKMVEQNYTALKMFQMAEKFFTSLGLEPMTEDFWNKSIIEKPKDREIVCHASAWDFWNGKDVRIKQCTDITMTFLEVTHHEMGHIQYYLLYKDQPITFRQGANPGFHEAVGDLMAISVATTKHMMEVGLMDSAPEDKETDINFLLHRALYKVAFLPFGYLMDKWRWGVFQGEIKSDELNKKWWEHRLKYQGVVPPVPRTEEDFDAGGKYHIPANVEYSRYYIAAILQFQFHKTLCELAGHVGPLHRCDIYKSKAAGDRLRDALKLGISKPWPEVLSIMTGGKTNRMDAAPLVEYFQPLYDWLKEINQNETIGWKEESNHNR</sequence>
<dbReference type="FunFam" id="1.10.1370.30:FF:000004">
    <property type="entry name" value="Angiotensin-converting enzyme"/>
    <property type="match status" value="1"/>
</dbReference>
<evidence type="ECO:0000256" key="6">
    <source>
        <dbReference type="ARBA" id="ARBA00022801"/>
    </source>
</evidence>
<dbReference type="CDD" id="cd06461">
    <property type="entry name" value="M2_ACE"/>
    <property type="match status" value="1"/>
</dbReference>
<feature type="chain" id="PRO_5024955269" description="Angiotensin-converting enzyme" evidence="22">
    <location>
        <begin position="17"/>
        <end position="627"/>
    </location>
</feature>
<evidence type="ECO:0000256" key="15">
    <source>
        <dbReference type="PIRSR" id="PIRSR601548-11"/>
    </source>
</evidence>
<evidence type="ECO:0000256" key="17">
    <source>
        <dbReference type="PIRSR" id="PIRSR601548-3"/>
    </source>
</evidence>
<feature type="active site" description="Proton donor 2" evidence="15">
    <location>
        <position position="516"/>
    </location>
</feature>
<comment type="caution">
    <text evidence="20">Lacks conserved residue(s) required for the propagation of feature annotation.</text>
</comment>
<dbReference type="InterPro" id="IPR001548">
    <property type="entry name" value="Peptidase_M2"/>
</dbReference>
<evidence type="ECO:0000256" key="19">
    <source>
        <dbReference type="PIRSR" id="PIRSR601548-8"/>
    </source>
</evidence>
<feature type="binding site" evidence="19">
    <location>
        <position position="386"/>
    </location>
    <ligand>
        <name>Zn(2+)</name>
        <dbReference type="ChEBI" id="CHEBI:29105"/>
        <label>2</label>
        <note>catalytic</note>
    </ligand>
</feature>
<feature type="disulfide bond" evidence="18 20">
    <location>
        <begin position="355"/>
        <end position="373"/>
    </location>
</feature>
<evidence type="ECO:0000256" key="4">
    <source>
        <dbReference type="ARBA" id="ARBA00022723"/>
    </source>
</evidence>
<evidence type="ECO:0000256" key="7">
    <source>
        <dbReference type="ARBA" id="ARBA00022833"/>
    </source>
</evidence>
<evidence type="ECO:0000256" key="18">
    <source>
        <dbReference type="PIRSR" id="PIRSR601548-4"/>
    </source>
</evidence>
<evidence type="ECO:0000256" key="5">
    <source>
        <dbReference type="ARBA" id="ARBA00022729"/>
    </source>
</evidence>
<keyword evidence="10 14" id="KW-0325">Glycoprotein</keyword>
<evidence type="ECO:0000313" key="23">
    <source>
        <dbReference type="EMBL" id="MUP40244.1"/>
    </source>
</evidence>
<feature type="binding site" evidence="17">
    <location>
        <position position="414"/>
    </location>
    <ligand>
        <name>Zn(2+)</name>
        <dbReference type="ChEBI" id="CHEBI:29105"/>
        <label>1</label>
        <note>catalytic</note>
    </ligand>
</feature>
<keyword evidence="3 21" id="KW-0645">Protease</keyword>
<feature type="binding site" evidence="19">
    <location>
        <position position="390"/>
    </location>
    <ligand>
        <name>Zn(2+)</name>
        <dbReference type="ChEBI" id="CHEBI:29105"/>
        <label>2</label>
        <note>catalytic</note>
    </ligand>
</feature>
<evidence type="ECO:0000256" key="21">
    <source>
        <dbReference type="RuleBase" id="RU361144"/>
    </source>
</evidence>
<feature type="binding site" evidence="19">
    <location>
        <position position="414"/>
    </location>
    <ligand>
        <name>Zn(2+)</name>
        <dbReference type="ChEBI" id="CHEBI:29105"/>
        <label>2</label>
        <note>catalytic</note>
    </ligand>
</feature>
<proteinExistence type="inferred from homology"/>
<feature type="binding site" evidence="16">
    <location>
        <position position="525"/>
    </location>
    <ligand>
        <name>chloride</name>
        <dbReference type="ChEBI" id="CHEBI:17996"/>
        <label>1</label>
    </ligand>
</feature>
<feature type="glycosylation site" description="N-linked (GlcNAc...) asparagine; partial" evidence="14">
    <location>
        <position position="158"/>
    </location>
</feature>
<keyword evidence="8 21" id="KW-0482">Metalloprotease</keyword>